<feature type="transmembrane region" description="Helical" evidence="13">
    <location>
        <begin position="168"/>
        <end position="190"/>
    </location>
</feature>
<dbReference type="Gene3D" id="6.10.340.10">
    <property type="match status" value="1"/>
</dbReference>
<dbReference type="CDD" id="cd00130">
    <property type="entry name" value="PAS"/>
    <property type="match status" value="1"/>
</dbReference>
<evidence type="ECO:0000256" key="6">
    <source>
        <dbReference type="ARBA" id="ARBA00022679"/>
    </source>
</evidence>
<sequence length="594" mass="65959">MRQGLFWKFVLPYLVLSVSAASWLCWVTGGLLRTTLEDASLRQLTDTNLVIVTGLVGDFSVDTDARLQEKLKQLAAGTNTRYTVIRPDGTVLADSRRDPQSMPNQFSQPEVSRARKHGRGHDIRENFRTGNSELIVSRRIGPSDNPEGFITAEMNISGIDDAVHQFRWAIAVWSGILGLIGLIISLWISWRISIPMLELTRAADYAAKHGSSIHIDIPRGTDEITALKKALVRMDSSHTDIIAGLRDETRALRQRGEFVTGILAGMAEGVIAVDSAQRLILYNPAARKLLDFKSGDMVDRPLWEVVRNQQVHDIVTRTLAGEHVPKADLEVHRKGKSIAVRATRLPGSPTPGVSLVLHDVTDLRRLEQMRTEFVSNVSHELKTPLSVISACTETLLSGAGENPEHRQRFLSRIEEQSDRLNKLIADLIDLARIEAADDVFDVAKLEIGTIITRIVRDHHEVAEKKHVRLDMEPAYDPIRIEADESGLRTMLDNLLDNAINYTPEGGRVVVSWGVRDQRAWIEISDTGIGIPSDHLPRIFERFHRVDSARSRDAGGTGLGLAIVKHLSQVFQGSVEVESEEGKGSKFTILLPHAA</sequence>
<evidence type="ECO:0000256" key="2">
    <source>
        <dbReference type="ARBA" id="ARBA00004236"/>
    </source>
</evidence>
<evidence type="ECO:0000313" key="15">
    <source>
        <dbReference type="EMBL" id="QDT64349.1"/>
    </source>
</evidence>
<evidence type="ECO:0000313" key="16">
    <source>
        <dbReference type="Proteomes" id="UP000319976"/>
    </source>
</evidence>
<evidence type="ECO:0000259" key="14">
    <source>
        <dbReference type="PROSITE" id="PS50109"/>
    </source>
</evidence>
<keyword evidence="10" id="KW-0902">Two-component regulatory system</keyword>
<dbReference type="KEGG" id="chya:V22_15830"/>
<evidence type="ECO:0000256" key="5">
    <source>
        <dbReference type="ARBA" id="ARBA00022553"/>
    </source>
</evidence>
<dbReference type="Gene3D" id="3.30.450.20">
    <property type="entry name" value="PAS domain"/>
    <property type="match status" value="1"/>
</dbReference>
<dbReference type="InterPro" id="IPR000014">
    <property type="entry name" value="PAS"/>
</dbReference>
<comment type="subcellular location">
    <subcellularLocation>
        <location evidence="2">Cell membrane</location>
    </subcellularLocation>
</comment>
<reference evidence="15 16" key="1">
    <citation type="submission" date="2019-02" db="EMBL/GenBank/DDBJ databases">
        <title>Deep-cultivation of Planctomycetes and their phenomic and genomic characterization uncovers novel biology.</title>
        <authorList>
            <person name="Wiegand S."/>
            <person name="Jogler M."/>
            <person name="Boedeker C."/>
            <person name="Pinto D."/>
            <person name="Vollmers J."/>
            <person name="Rivas-Marin E."/>
            <person name="Kohn T."/>
            <person name="Peeters S.H."/>
            <person name="Heuer A."/>
            <person name="Rast P."/>
            <person name="Oberbeckmann S."/>
            <person name="Bunk B."/>
            <person name="Jeske O."/>
            <person name="Meyerdierks A."/>
            <person name="Storesund J.E."/>
            <person name="Kallscheuer N."/>
            <person name="Luecker S."/>
            <person name="Lage O.M."/>
            <person name="Pohl T."/>
            <person name="Merkel B.J."/>
            <person name="Hornburger P."/>
            <person name="Mueller R.-W."/>
            <person name="Bruemmer F."/>
            <person name="Labrenz M."/>
            <person name="Spormann A.M."/>
            <person name="Op den Camp H."/>
            <person name="Overmann J."/>
            <person name="Amann R."/>
            <person name="Jetten M.S.M."/>
            <person name="Mascher T."/>
            <person name="Medema M.H."/>
            <person name="Devos D.P."/>
            <person name="Kaster A.-K."/>
            <person name="Ovreas L."/>
            <person name="Rohde M."/>
            <person name="Galperin M.Y."/>
            <person name="Jogler C."/>
        </authorList>
    </citation>
    <scope>NUCLEOTIDE SEQUENCE [LARGE SCALE GENOMIC DNA]</scope>
    <source>
        <strain evidence="15 16">V22</strain>
    </source>
</reference>
<dbReference type="GO" id="GO:0005524">
    <property type="term" value="F:ATP binding"/>
    <property type="evidence" value="ECO:0007669"/>
    <property type="project" value="UniProtKB-KW"/>
</dbReference>
<dbReference type="EC" id="2.7.13.3" evidence="3"/>
<evidence type="ECO:0000256" key="12">
    <source>
        <dbReference type="SAM" id="MobiDB-lite"/>
    </source>
</evidence>
<organism evidence="15 16">
    <name type="scientific">Calycomorphotria hydatis</name>
    <dbReference type="NCBI Taxonomy" id="2528027"/>
    <lineage>
        <taxon>Bacteria</taxon>
        <taxon>Pseudomonadati</taxon>
        <taxon>Planctomycetota</taxon>
        <taxon>Planctomycetia</taxon>
        <taxon>Planctomycetales</taxon>
        <taxon>Planctomycetaceae</taxon>
        <taxon>Calycomorphotria</taxon>
    </lineage>
</organism>
<dbReference type="CDD" id="cd00082">
    <property type="entry name" value="HisKA"/>
    <property type="match status" value="1"/>
</dbReference>
<dbReference type="Gene3D" id="3.30.565.10">
    <property type="entry name" value="Histidine kinase-like ATPase, C-terminal domain"/>
    <property type="match status" value="1"/>
</dbReference>
<evidence type="ECO:0000256" key="8">
    <source>
        <dbReference type="ARBA" id="ARBA00022777"/>
    </source>
</evidence>
<dbReference type="Gene3D" id="1.10.287.130">
    <property type="match status" value="1"/>
</dbReference>
<keyword evidence="13" id="KW-0812">Transmembrane</keyword>
<keyword evidence="4" id="KW-1003">Cell membrane</keyword>
<dbReference type="PRINTS" id="PR00344">
    <property type="entry name" value="BCTRLSENSOR"/>
</dbReference>
<proteinExistence type="predicted"/>
<dbReference type="InterPro" id="IPR035965">
    <property type="entry name" value="PAS-like_dom_sf"/>
</dbReference>
<dbReference type="SMART" id="SM00387">
    <property type="entry name" value="HATPase_c"/>
    <property type="match status" value="1"/>
</dbReference>
<dbReference type="InterPro" id="IPR005467">
    <property type="entry name" value="His_kinase_dom"/>
</dbReference>
<keyword evidence="13" id="KW-1133">Transmembrane helix</keyword>
<dbReference type="InterPro" id="IPR036890">
    <property type="entry name" value="HATPase_C_sf"/>
</dbReference>
<keyword evidence="9" id="KW-0067">ATP-binding</keyword>
<dbReference type="Pfam" id="PF08448">
    <property type="entry name" value="PAS_4"/>
    <property type="match status" value="1"/>
</dbReference>
<dbReference type="Proteomes" id="UP000319976">
    <property type="component" value="Chromosome"/>
</dbReference>
<dbReference type="PANTHER" id="PTHR45453:SF1">
    <property type="entry name" value="PHOSPHATE REGULON SENSOR PROTEIN PHOR"/>
    <property type="match status" value="1"/>
</dbReference>
<evidence type="ECO:0000256" key="1">
    <source>
        <dbReference type="ARBA" id="ARBA00000085"/>
    </source>
</evidence>
<dbReference type="AlphaFoldDB" id="A0A517T7K5"/>
<dbReference type="NCBIfam" id="TIGR00229">
    <property type="entry name" value="sensory_box"/>
    <property type="match status" value="1"/>
</dbReference>
<dbReference type="GO" id="GO:0005886">
    <property type="term" value="C:plasma membrane"/>
    <property type="evidence" value="ECO:0007669"/>
    <property type="project" value="UniProtKB-SubCell"/>
</dbReference>
<protein>
    <recommendedName>
        <fullName evidence="3">histidine kinase</fullName>
        <ecNumber evidence="3">2.7.13.3</ecNumber>
    </recommendedName>
</protein>
<dbReference type="Pfam" id="PF02518">
    <property type="entry name" value="HATPase_c"/>
    <property type="match status" value="1"/>
</dbReference>
<keyword evidence="11 13" id="KW-0472">Membrane</keyword>
<dbReference type="InterPro" id="IPR050351">
    <property type="entry name" value="BphY/WalK/GraS-like"/>
</dbReference>
<dbReference type="SUPFAM" id="SSF55874">
    <property type="entry name" value="ATPase domain of HSP90 chaperone/DNA topoisomerase II/histidine kinase"/>
    <property type="match status" value="1"/>
</dbReference>
<dbReference type="PROSITE" id="PS50109">
    <property type="entry name" value="HIS_KIN"/>
    <property type="match status" value="1"/>
</dbReference>
<evidence type="ECO:0000256" key="4">
    <source>
        <dbReference type="ARBA" id="ARBA00022475"/>
    </source>
</evidence>
<keyword evidence="6 15" id="KW-0808">Transferase</keyword>
<evidence type="ECO:0000256" key="9">
    <source>
        <dbReference type="ARBA" id="ARBA00022840"/>
    </source>
</evidence>
<keyword evidence="5" id="KW-0597">Phosphoprotein</keyword>
<dbReference type="GO" id="GO:0000155">
    <property type="term" value="F:phosphorelay sensor kinase activity"/>
    <property type="evidence" value="ECO:0007669"/>
    <property type="project" value="InterPro"/>
</dbReference>
<gene>
    <name evidence="15" type="primary">phoR_1</name>
    <name evidence="15" type="ORF">V22_15830</name>
</gene>
<dbReference type="InterPro" id="IPR013656">
    <property type="entry name" value="PAS_4"/>
</dbReference>
<name>A0A517T7K5_9PLAN</name>
<dbReference type="InterPro" id="IPR003661">
    <property type="entry name" value="HisK_dim/P_dom"/>
</dbReference>
<dbReference type="PANTHER" id="PTHR45453">
    <property type="entry name" value="PHOSPHATE REGULON SENSOR PROTEIN PHOR"/>
    <property type="match status" value="1"/>
</dbReference>
<dbReference type="SUPFAM" id="SSF47384">
    <property type="entry name" value="Homodimeric domain of signal transducing histidine kinase"/>
    <property type="match status" value="1"/>
</dbReference>
<feature type="region of interest" description="Disordered" evidence="12">
    <location>
        <begin position="93"/>
        <end position="124"/>
    </location>
</feature>
<dbReference type="RefSeq" id="WP_145261439.1">
    <property type="nucleotide sequence ID" value="NZ_CP036316.1"/>
</dbReference>
<dbReference type="InterPro" id="IPR003594">
    <property type="entry name" value="HATPase_dom"/>
</dbReference>
<dbReference type="Pfam" id="PF00512">
    <property type="entry name" value="HisKA"/>
    <property type="match status" value="1"/>
</dbReference>
<evidence type="ECO:0000256" key="11">
    <source>
        <dbReference type="ARBA" id="ARBA00023136"/>
    </source>
</evidence>
<dbReference type="InterPro" id="IPR004358">
    <property type="entry name" value="Sig_transdc_His_kin-like_C"/>
</dbReference>
<keyword evidence="7" id="KW-0547">Nucleotide-binding</keyword>
<dbReference type="CDD" id="cd00075">
    <property type="entry name" value="HATPase"/>
    <property type="match status" value="1"/>
</dbReference>
<dbReference type="FunFam" id="1.10.287.130:FF:000008">
    <property type="entry name" value="Two-component sensor histidine kinase"/>
    <property type="match status" value="1"/>
</dbReference>
<keyword evidence="8" id="KW-0418">Kinase</keyword>
<feature type="domain" description="Histidine kinase" evidence="14">
    <location>
        <begin position="376"/>
        <end position="594"/>
    </location>
</feature>
<dbReference type="OrthoDB" id="9813151at2"/>
<dbReference type="SMART" id="SM00091">
    <property type="entry name" value="PAS"/>
    <property type="match status" value="1"/>
</dbReference>
<dbReference type="GO" id="GO:0004721">
    <property type="term" value="F:phosphoprotein phosphatase activity"/>
    <property type="evidence" value="ECO:0007669"/>
    <property type="project" value="TreeGrafter"/>
</dbReference>
<keyword evidence="16" id="KW-1185">Reference proteome</keyword>
<evidence type="ECO:0000256" key="13">
    <source>
        <dbReference type="SAM" id="Phobius"/>
    </source>
</evidence>
<evidence type="ECO:0000256" key="7">
    <source>
        <dbReference type="ARBA" id="ARBA00022741"/>
    </source>
</evidence>
<feature type="transmembrane region" description="Helical" evidence="13">
    <location>
        <begin position="12"/>
        <end position="32"/>
    </location>
</feature>
<dbReference type="FunFam" id="3.30.565.10:FF:000049">
    <property type="entry name" value="Two-component sensor histidine kinase"/>
    <property type="match status" value="1"/>
</dbReference>
<accession>A0A517T7K5</accession>
<comment type="catalytic activity">
    <reaction evidence="1">
        <text>ATP + protein L-histidine = ADP + protein N-phospho-L-histidine.</text>
        <dbReference type="EC" id="2.7.13.3"/>
    </reaction>
</comment>
<dbReference type="SUPFAM" id="SSF55785">
    <property type="entry name" value="PYP-like sensor domain (PAS domain)"/>
    <property type="match status" value="1"/>
</dbReference>
<dbReference type="GO" id="GO:0016036">
    <property type="term" value="P:cellular response to phosphate starvation"/>
    <property type="evidence" value="ECO:0007669"/>
    <property type="project" value="TreeGrafter"/>
</dbReference>
<feature type="compositionally biased region" description="Polar residues" evidence="12">
    <location>
        <begin position="101"/>
        <end position="110"/>
    </location>
</feature>
<dbReference type="SMART" id="SM00388">
    <property type="entry name" value="HisKA"/>
    <property type="match status" value="1"/>
</dbReference>
<dbReference type="EMBL" id="CP036316">
    <property type="protein sequence ID" value="QDT64349.1"/>
    <property type="molecule type" value="Genomic_DNA"/>
</dbReference>
<dbReference type="InterPro" id="IPR036097">
    <property type="entry name" value="HisK_dim/P_sf"/>
</dbReference>
<evidence type="ECO:0000256" key="3">
    <source>
        <dbReference type="ARBA" id="ARBA00012438"/>
    </source>
</evidence>
<evidence type="ECO:0000256" key="10">
    <source>
        <dbReference type="ARBA" id="ARBA00023012"/>
    </source>
</evidence>